<dbReference type="EMBL" id="JAIWYP010000014">
    <property type="protein sequence ID" value="KAH3712225.1"/>
    <property type="molecule type" value="Genomic_DNA"/>
</dbReference>
<reference evidence="1" key="2">
    <citation type="submission" date="2020-11" db="EMBL/GenBank/DDBJ databases">
        <authorList>
            <person name="McCartney M.A."/>
            <person name="Auch B."/>
            <person name="Kono T."/>
            <person name="Mallez S."/>
            <person name="Becker A."/>
            <person name="Gohl D.M."/>
            <person name="Silverstein K.A.T."/>
            <person name="Koren S."/>
            <person name="Bechman K.B."/>
            <person name="Herman A."/>
            <person name="Abrahante J.E."/>
            <person name="Garbe J."/>
        </authorList>
    </citation>
    <scope>NUCLEOTIDE SEQUENCE</scope>
    <source>
        <strain evidence="1">Duluth1</strain>
        <tissue evidence="1">Whole animal</tissue>
    </source>
</reference>
<keyword evidence="2" id="KW-1185">Reference proteome</keyword>
<proteinExistence type="predicted"/>
<protein>
    <submittedName>
        <fullName evidence="1">Uncharacterized protein</fullName>
    </submittedName>
</protein>
<accession>A0A9D3Z7U5</accession>
<gene>
    <name evidence="1" type="ORF">DPMN_071910</name>
</gene>
<dbReference type="Proteomes" id="UP000828390">
    <property type="component" value="Unassembled WGS sequence"/>
</dbReference>
<reference evidence="1" key="1">
    <citation type="journal article" date="2019" name="bioRxiv">
        <title>The Genome of the Zebra Mussel, Dreissena polymorpha: A Resource for Invasive Species Research.</title>
        <authorList>
            <person name="McCartney M.A."/>
            <person name="Auch B."/>
            <person name="Kono T."/>
            <person name="Mallez S."/>
            <person name="Zhang Y."/>
            <person name="Obille A."/>
            <person name="Becker A."/>
            <person name="Abrahante J.E."/>
            <person name="Garbe J."/>
            <person name="Badalamenti J.P."/>
            <person name="Herman A."/>
            <person name="Mangelson H."/>
            <person name="Liachko I."/>
            <person name="Sullivan S."/>
            <person name="Sone E.D."/>
            <person name="Koren S."/>
            <person name="Silverstein K.A.T."/>
            <person name="Beckman K.B."/>
            <person name="Gohl D.M."/>
        </authorList>
    </citation>
    <scope>NUCLEOTIDE SEQUENCE</scope>
    <source>
        <strain evidence="1">Duluth1</strain>
        <tissue evidence="1">Whole animal</tissue>
    </source>
</reference>
<organism evidence="1 2">
    <name type="scientific">Dreissena polymorpha</name>
    <name type="common">Zebra mussel</name>
    <name type="synonym">Mytilus polymorpha</name>
    <dbReference type="NCBI Taxonomy" id="45954"/>
    <lineage>
        <taxon>Eukaryota</taxon>
        <taxon>Metazoa</taxon>
        <taxon>Spiralia</taxon>
        <taxon>Lophotrochozoa</taxon>
        <taxon>Mollusca</taxon>
        <taxon>Bivalvia</taxon>
        <taxon>Autobranchia</taxon>
        <taxon>Heteroconchia</taxon>
        <taxon>Euheterodonta</taxon>
        <taxon>Imparidentia</taxon>
        <taxon>Neoheterodontei</taxon>
        <taxon>Myida</taxon>
        <taxon>Dreissenoidea</taxon>
        <taxon>Dreissenidae</taxon>
        <taxon>Dreissena</taxon>
    </lineage>
</organism>
<evidence type="ECO:0000313" key="2">
    <source>
        <dbReference type="Proteomes" id="UP000828390"/>
    </source>
</evidence>
<sequence length="58" mass="7158">MHHHQYEAIQHHREATTPLWSRELENHCHHHKEKTGFINCLRKILKIRWPDKISNEEL</sequence>
<comment type="caution">
    <text evidence="1">The sequence shown here is derived from an EMBL/GenBank/DDBJ whole genome shotgun (WGS) entry which is preliminary data.</text>
</comment>
<evidence type="ECO:0000313" key="1">
    <source>
        <dbReference type="EMBL" id="KAH3712225.1"/>
    </source>
</evidence>
<name>A0A9D3Z7U5_DREPO</name>
<dbReference type="AlphaFoldDB" id="A0A9D3Z7U5"/>